<protein>
    <submittedName>
        <fullName evidence="2">Uncharacterized protein</fullName>
    </submittedName>
</protein>
<proteinExistence type="predicted"/>
<evidence type="ECO:0000313" key="3">
    <source>
        <dbReference type="Proteomes" id="UP000075884"/>
    </source>
</evidence>
<feature type="transmembrane region" description="Helical" evidence="1">
    <location>
        <begin position="32"/>
        <end position="51"/>
    </location>
</feature>
<name>A0A182NHL3_9DIPT</name>
<sequence>MSDPAGRAMKYPYTYAAKIAQFPLQHYCRNQWIWRFYFIAFGLSLPLFYKLHKLANMPANREKWAESKRKELQQHH</sequence>
<keyword evidence="3" id="KW-1185">Reference proteome</keyword>
<keyword evidence="1" id="KW-0472">Membrane</keyword>
<dbReference type="Proteomes" id="UP000075884">
    <property type="component" value="Unassembled WGS sequence"/>
</dbReference>
<accession>A0A182NHL3</accession>
<evidence type="ECO:0000313" key="2">
    <source>
        <dbReference type="EnsemblMetazoa" id="ADIR007136-PA"/>
    </source>
</evidence>
<reference evidence="3" key="1">
    <citation type="submission" date="2013-03" db="EMBL/GenBank/DDBJ databases">
        <title>The Genome Sequence of Anopheles dirus WRAIR2.</title>
        <authorList>
            <consortium name="The Broad Institute Genomics Platform"/>
            <person name="Neafsey D.E."/>
            <person name="Walton C."/>
            <person name="Walker B."/>
            <person name="Young S.K."/>
            <person name="Zeng Q."/>
            <person name="Gargeya S."/>
            <person name="Fitzgerald M."/>
            <person name="Haas B."/>
            <person name="Abouelleil A."/>
            <person name="Allen A.W."/>
            <person name="Alvarado L."/>
            <person name="Arachchi H.M."/>
            <person name="Berlin A.M."/>
            <person name="Chapman S.B."/>
            <person name="Gainer-Dewar J."/>
            <person name="Goldberg J."/>
            <person name="Griggs A."/>
            <person name="Gujja S."/>
            <person name="Hansen M."/>
            <person name="Howarth C."/>
            <person name="Imamovic A."/>
            <person name="Ireland A."/>
            <person name="Larimer J."/>
            <person name="McCowan C."/>
            <person name="Murphy C."/>
            <person name="Pearson M."/>
            <person name="Poon T.W."/>
            <person name="Priest M."/>
            <person name="Roberts A."/>
            <person name="Saif S."/>
            <person name="Shea T."/>
            <person name="Sisk P."/>
            <person name="Sykes S."/>
            <person name="Wortman J."/>
            <person name="Nusbaum C."/>
            <person name="Birren B."/>
        </authorList>
    </citation>
    <scope>NUCLEOTIDE SEQUENCE [LARGE SCALE GENOMIC DNA]</scope>
    <source>
        <strain evidence="3">WRAIR2</strain>
    </source>
</reference>
<keyword evidence="1" id="KW-1133">Transmembrane helix</keyword>
<organism evidence="2 3">
    <name type="scientific">Anopheles dirus</name>
    <dbReference type="NCBI Taxonomy" id="7168"/>
    <lineage>
        <taxon>Eukaryota</taxon>
        <taxon>Metazoa</taxon>
        <taxon>Ecdysozoa</taxon>
        <taxon>Arthropoda</taxon>
        <taxon>Hexapoda</taxon>
        <taxon>Insecta</taxon>
        <taxon>Pterygota</taxon>
        <taxon>Neoptera</taxon>
        <taxon>Endopterygota</taxon>
        <taxon>Diptera</taxon>
        <taxon>Nematocera</taxon>
        <taxon>Culicoidea</taxon>
        <taxon>Culicidae</taxon>
        <taxon>Anophelinae</taxon>
        <taxon>Anopheles</taxon>
    </lineage>
</organism>
<dbReference type="AlphaFoldDB" id="A0A182NHL3"/>
<evidence type="ECO:0000256" key="1">
    <source>
        <dbReference type="SAM" id="Phobius"/>
    </source>
</evidence>
<keyword evidence="1" id="KW-0812">Transmembrane</keyword>
<reference evidence="2" key="2">
    <citation type="submission" date="2020-05" db="UniProtKB">
        <authorList>
            <consortium name="EnsemblMetazoa"/>
        </authorList>
    </citation>
    <scope>IDENTIFICATION</scope>
    <source>
        <strain evidence="2">WRAIR2</strain>
    </source>
</reference>
<dbReference type="EnsemblMetazoa" id="ADIR007136-RA">
    <property type="protein sequence ID" value="ADIR007136-PA"/>
    <property type="gene ID" value="ADIR007136"/>
</dbReference>
<dbReference type="VEuPathDB" id="VectorBase:ADIR007136"/>